<feature type="region of interest" description="Disordered" evidence="1">
    <location>
        <begin position="79"/>
        <end position="100"/>
    </location>
</feature>
<feature type="region of interest" description="Disordered" evidence="1">
    <location>
        <begin position="24"/>
        <end position="44"/>
    </location>
</feature>
<reference evidence="2 3" key="1">
    <citation type="journal article" date="2020" name="Microorganisms">
        <title>Osmotic Adaptation and Compatible Solute Biosynthesis of Phototrophic Bacteria as Revealed from Genome Analyses.</title>
        <authorList>
            <person name="Imhoff J.F."/>
            <person name="Rahn T."/>
            <person name="Kunzel S."/>
            <person name="Keller A."/>
            <person name="Neulinger S.C."/>
        </authorList>
    </citation>
    <scope>NUCLEOTIDE SEQUENCE [LARGE SCALE GENOMIC DNA]</scope>
    <source>
        <strain evidence="2 3">DSM 6210</strain>
    </source>
</reference>
<dbReference type="PANTHER" id="PTHR35399:SF2">
    <property type="entry name" value="DUF839 DOMAIN-CONTAINING PROTEIN"/>
    <property type="match status" value="1"/>
</dbReference>
<sequence>MLTSQPPPHGRRHPEALTVSALDNAKLDSATDPDDIPVNPTSEPCLDDVIQRRFSRRDLLRGALGALAAGPLAGLAAGTAAATAEPQQPASSSPDDPTRFDFPEIPRGVDATHHVAPGYSAQVLIRWGDPLLPGAPPFDPQRPSAAAQRRQFGYNNDFIGYIPLPLGSSNSEHGLLCVNHEYTNTGLMFPGLADAEDPAAALTRAMVDTELAAHGGSVVEIHKVGGQWRLVPDSRFNRRIDALTTPIRIAGPAAGHPRLRTRADPTGSRVIGTLNNCAGGITPWGTYLMAEENFHLYFAGSLDEHPEQRNYARCGMPAPRYAWAEHHRRFDLNAEPNEANRFGWIVEMDPFDPDAPPVKRTALGRFKHEGAECIVNGDGRLVIYSGDDQRFEYLYKFVTEGTVTPLPEPPADPTGQTFAGRIDAAGQVHFREQDMHRRIAEARAANRDLLDSGTLYVARLDADGGVQWLPLVHGQGPLTAENGFNAQADVLIETRRAATLLGATPMDRPEDVEPNPVTGKVYVSLTNNKHRGKDGYADIDAANPRAENLWGQVLELTPTDGDHAADTARWDLLVRAGDPTDPAVGAHWNPATTEHGWFACPDNCAVDPAGRLWIATDQGGGWPVTSGGADGVYALETEGPGRGTARAFFRVPVGAEMCGPRFTPDGRTLFVAVQHPAADGTEAYPGFERSSTFEYPATRWPDFADGIPPRPSVVAITRDDGGEIGG</sequence>
<accession>A0ABS1CP06</accession>
<keyword evidence="3" id="KW-1185">Reference proteome</keyword>
<evidence type="ECO:0000313" key="2">
    <source>
        <dbReference type="EMBL" id="MBK1633679.1"/>
    </source>
</evidence>
<evidence type="ECO:0000313" key="3">
    <source>
        <dbReference type="Proteomes" id="UP000748752"/>
    </source>
</evidence>
<feature type="compositionally biased region" description="Low complexity" evidence="1">
    <location>
        <begin position="79"/>
        <end position="95"/>
    </location>
</feature>
<evidence type="ECO:0000256" key="1">
    <source>
        <dbReference type="SAM" id="MobiDB-lite"/>
    </source>
</evidence>
<protein>
    <submittedName>
        <fullName evidence="2">dTDP-glucose 4,6-dehydratase</fullName>
    </submittedName>
</protein>
<organism evidence="2 3">
    <name type="scientific">Thiohalocapsa halophila</name>
    <dbReference type="NCBI Taxonomy" id="69359"/>
    <lineage>
        <taxon>Bacteria</taxon>
        <taxon>Pseudomonadati</taxon>
        <taxon>Pseudomonadota</taxon>
        <taxon>Gammaproteobacteria</taxon>
        <taxon>Chromatiales</taxon>
        <taxon>Chromatiaceae</taxon>
        <taxon>Thiohalocapsa</taxon>
    </lineage>
</organism>
<comment type="caution">
    <text evidence="2">The sequence shown here is derived from an EMBL/GenBank/DDBJ whole genome shotgun (WGS) entry which is preliminary data.</text>
</comment>
<name>A0ABS1CP06_9GAMM</name>
<dbReference type="SUPFAM" id="SSF63829">
    <property type="entry name" value="Calcium-dependent phosphotriesterase"/>
    <property type="match status" value="1"/>
</dbReference>
<dbReference type="InterPro" id="IPR006311">
    <property type="entry name" value="TAT_signal"/>
</dbReference>
<dbReference type="Proteomes" id="UP000748752">
    <property type="component" value="Unassembled WGS sequence"/>
</dbReference>
<dbReference type="Pfam" id="PF05787">
    <property type="entry name" value="PhoX"/>
    <property type="match status" value="1"/>
</dbReference>
<dbReference type="EMBL" id="NRRV01000105">
    <property type="protein sequence ID" value="MBK1633679.1"/>
    <property type="molecule type" value="Genomic_DNA"/>
</dbReference>
<gene>
    <name evidence="2" type="ORF">CKO31_23630</name>
</gene>
<proteinExistence type="predicted"/>
<dbReference type="PROSITE" id="PS51318">
    <property type="entry name" value="TAT"/>
    <property type="match status" value="1"/>
</dbReference>
<dbReference type="InterPro" id="IPR008557">
    <property type="entry name" value="PhoX"/>
</dbReference>
<dbReference type="PANTHER" id="PTHR35399">
    <property type="entry name" value="SLR8030 PROTEIN"/>
    <property type="match status" value="1"/>
</dbReference>